<evidence type="ECO:0000313" key="4">
    <source>
        <dbReference type="Proteomes" id="UP000618460"/>
    </source>
</evidence>
<dbReference type="PANTHER" id="PTHR40032">
    <property type="entry name" value="EXPORTED PROTEIN-RELATED"/>
    <property type="match status" value="1"/>
</dbReference>
<reference evidence="3" key="2">
    <citation type="submission" date="2020-09" db="EMBL/GenBank/DDBJ databases">
        <authorList>
            <person name="Sun Q."/>
            <person name="Zhou Y."/>
        </authorList>
    </citation>
    <scope>NUCLEOTIDE SEQUENCE</scope>
    <source>
        <strain evidence="3">CGMCC 1.6333</strain>
    </source>
</reference>
<evidence type="ECO:0000256" key="1">
    <source>
        <dbReference type="SAM" id="MobiDB-lite"/>
    </source>
</evidence>
<dbReference type="EMBL" id="BMLG01000002">
    <property type="protein sequence ID" value="GGM26047.1"/>
    <property type="molecule type" value="Genomic_DNA"/>
</dbReference>
<comment type="caution">
    <text evidence="3">The sequence shown here is derived from an EMBL/GenBank/DDBJ whole genome shotgun (WGS) entry which is preliminary data.</text>
</comment>
<feature type="domain" description="Putative amidase" evidence="2">
    <location>
        <begin position="131"/>
        <end position="279"/>
    </location>
</feature>
<dbReference type="InterPro" id="IPR024301">
    <property type="entry name" value="Amidase_6"/>
</dbReference>
<feature type="compositionally biased region" description="Basic and acidic residues" evidence="1">
    <location>
        <begin position="115"/>
        <end position="124"/>
    </location>
</feature>
<dbReference type="Pfam" id="PF12671">
    <property type="entry name" value="Amidase_6"/>
    <property type="match status" value="1"/>
</dbReference>
<organism evidence="3 4">
    <name type="scientific">Paraliobacillus quinghaiensis</name>
    <dbReference type="NCBI Taxonomy" id="470815"/>
    <lineage>
        <taxon>Bacteria</taxon>
        <taxon>Bacillati</taxon>
        <taxon>Bacillota</taxon>
        <taxon>Bacilli</taxon>
        <taxon>Bacillales</taxon>
        <taxon>Bacillaceae</taxon>
        <taxon>Paraliobacillus</taxon>
    </lineage>
</organism>
<evidence type="ECO:0000313" key="3">
    <source>
        <dbReference type="EMBL" id="GGM26047.1"/>
    </source>
</evidence>
<dbReference type="OrthoDB" id="9812429at2"/>
<accession>A0A917TKZ3</accession>
<name>A0A917TKZ3_9BACI</name>
<feature type="region of interest" description="Disordered" evidence="1">
    <location>
        <begin position="101"/>
        <end position="124"/>
    </location>
</feature>
<reference evidence="3" key="1">
    <citation type="journal article" date="2014" name="Int. J. Syst. Evol. Microbiol.">
        <title>Complete genome sequence of Corynebacterium casei LMG S-19264T (=DSM 44701T), isolated from a smear-ripened cheese.</title>
        <authorList>
            <consortium name="US DOE Joint Genome Institute (JGI-PGF)"/>
            <person name="Walter F."/>
            <person name="Albersmeier A."/>
            <person name="Kalinowski J."/>
            <person name="Ruckert C."/>
        </authorList>
    </citation>
    <scope>NUCLEOTIDE SEQUENCE</scope>
    <source>
        <strain evidence="3">CGMCC 1.6333</strain>
    </source>
</reference>
<proteinExistence type="predicted"/>
<protein>
    <recommendedName>
        <fullName evidence="2">Putative amidase domain-containing protein</fullName>
    </recommendedName>
</protein>
<dbReference type="PANTHER" id="PTHR40032:SF1">
    <property type="entry name" value="EXPORTED PROTEIN"/>
    <property type="match status" value="1"/>
</dbReference>
<dbReference type="RefSeq" id="WP_117153470.1">
    <property type="nucleotide sequence ID" value="NZ_BMLG01000002.1"/>
</dbReference>
<gene>
    <name evidence="3" type="ORF">GCM10011351_09600</name>
</gene>
<dbReference type="Proteomes" id="UP000618460">
    <property type="component" value="Unassembled WGS sequence"/>
</dbReference>
<sequence>MELMKKLTDYWQDNLAIDRKEESENWIQAKKALHEQRGHKVPHISGQGKVIRDMVLERDEMKVNYLLGVTFLIKQGDHFYREEEQREHVASFYKGTLVEDQLKSDEPSSQEDTPNIEKDVLSRSQKEQRFSYDRHATVQYAERWWNDYNPAYKQFDVDCTNYVSQCLHAGGAPMRGYPDRSKGWWYQNEKWSYSWSVAHALRWYLSGSKQGLKGKAIEKPEQLIPGDVICYDFEGDGKWDHNTIVVSKDANGMPLVNAHTNNSRHRYWDYKDSYAWTSNCQYKFFRIGED</sequence>
<dbReference type="AlphaFoldDB" id="A0A917TKZ3"/>
<keyword evidence="4" id="KW-1185">Reference proteome</keyword>
<evidence type="ECO:0000259" key="2">
    <source>
        <dbReference type="Pfam" id="PF12671"/>
    </source>
</evidence>